<feature type="compositionally biased region" description="Basic and acidic residues" evidence="1">
    <location>
        <begin position="275"/>
        <end position="297"/>
    </location>
</feature>
<gene>
    <name evidence="3" type="ORF">CYFA0S_02e03400g</name>
</gene>
<dbReference type="PhylomeDB" id="A0A061AM26"/>
<proteinExistence type="predicted"/>
<dbReference type="InterPro" id="IPR038769">
    <property type="entry name" value="MTC4"/>
</dbReference>
<keyword evidence="2" id="KW-1133">Transmembrane helix</keyword>
<feature type="compositionally biased region" description="Basic and acidic residues" evidence="1">
    <location>
        <begin position="24"/>
        <end position="45"/>
    </location>
</feature>
<dbReference type="PANTHER" id="PTHR38426">
    <property type="entry name" value="MAINTENANCE OF TELOMERE CAPPING PROTEIN 4"/>
    <property type="match status" value="1"/>
</dbReference>
<keyword evidence="2" id="KW-0812">Transmembrane</keyword>
<feature type="region of interest" description="Disordered" evidence="1">
    <location>
        <begin position="271"/>
        <end position="361"/>
    </location>
</feature>
<feature type="compositionally biased region" description="Polar residues" evidence="1">
    <location>
        <begin position="319"/>
        <end position="361"/>
    </location>
</feature>
<dbReference type="EMBL" id="LK052887">
    <property type="protein sequence ID" value="CDR38586.1"/>
    <property type="molecule type" value="Genomic_DNA"/>
</dbReference>
<evidence type="ECO:0000256" key="1">
    <source>
        <dbReference type="SAM" id="MobiDB-lite"/>
    </source>
</evidence>
<sequence length="608" mass="70240">MSSSIRHSSVEGFEFDPLTAAVQARKEKEKRRQRDREEDRERESTRSSSTANEIEPPTDLDEEDVIRRERVKEAGQLASVFLEMRKDISDVHNVHSGSTAERSERDQQPERHHIRASRTTIQRAERTKVMMNLKYFSLFKSQKRIHDPPKFEGVDGVYNPLQIIRNRKVRKKFHQPAQLSIKTIPAASEAFSKNKTKMLWQVDLEEIAHDINWRAHHWHDLINPQGELWFPPEQQAHGSHHRHRPHFHHHKDNDESSYEHLTGMHDRLFQSADEDSSKESSKDDLLDVPRARKRDMIANKIRKRSKSPFKRGSNHEVTTELTKINNDQEAPSSGTSVYSQPHIQFSSPTPNPSQTQFHQTSSSLGLLNDINIEPVHAHERVVSNASGLEISTNSSSSKAPTTSTHTRNGSTNIIPSLENAEATSKDAQYEEFKLQKEIMSSLRASKVLSEYDIHSIGNRRSQYTNVVNYARLFQDHRSVEELTESLKVSVLKPYEISLDAKAERLQSIHNELATDFSTRVDQLLLLSDRTIGEVNTTLALEARNLTERYEKLGPLHRRKDALVWFAYWLLENLVVLLLWIIWIGFSLGRMLKFVVLCTWNTVQWFINN</sequence>
<accession>A0A061AM26</accession>
<feature type="compositionally biased region" description="Basic and acidic residues" evidence="1">
    <location>
        <begin position="101"/>
        <end position="111"/>
    </location>
</feature>
<dbReference type="OrthoDB" id="4064064at2759"/>
<name>A0A061AM26_CYBFA</name>
<feature type="compositionally biased region" description="Basic residues" evidence="1">
    <location>
        <begin position="300"/>
        <end position="309"/>
    </location>
</feature>
<dbReference type="VEuPathDB" id="FungiDB:BON22_0185"/>
<keyword evidence="2" id="KW-0472">Membrane</keyword>
<protein>
    <submittedName>
        <fullName evidence="3">CYFA0S02e03400g1_1</fullName>
    </submittedName>
</protein>
<feature type="region of interest" description="Disordered" evidence="1">
    <location>
        <begin position="233"/>
        <end position="259"/>
    </location>
</feature>
<feature type="region of interest" description="Disordered" evidence="1">
    <location>
        <begin position="1"/>
        <end position="65"/>
    </location>
</feature>
<feature type="region of interest" description="Disordered" evidence="1">
    <location>
        <begin position="388"/>
        <end position="413"/>
    </location>
</feature>
<reference evidence="3" key="1">
    <citation type="journal article" date="2014" name="Genome Announc.">
        <title>Genome sequence of the yeast Cyberlindnera fabianii (Hansenula fabianii).</title>
        <authorList>
            <person name="Freel K.C."/>
            <person name="Sarilar V."/>
            <person name="Neuveglise C."/>
            <person name="Devillers H."/>
            <person name="Friedrich A."/>
            <person name="Schacherer J."/>
        </authorList>
    </citation>
    <scope>NUCLEOTIDE SEQUENCE</scope>
    <source>
        <strain evidence="3">YJS4271</strain>
    </source>
</reference>
<feature type="region of interest" description="Disordered" evidence="1">
    <location>
        <begin position="92"/>
        <end position="119"/>
    </location>
</feature>
<organism evidence="3">
    <name type="scientific">Cyberlindnera fabianii</name>
    <name type="common">Yeast</name>
    <name type="synonym">Hansenula fabianii</name>
    <dbReference type="NCBI Taxonomy" id="36022"/>
    <lineage>
        <taxon>Eukaryota</taxon>
        <taxon>Fungi</taxon>
        <taxon>Dikarya</taxon>
        <taxon>Ascomycota</taxon>
        <taxon>Saccharomycotina</taxon>
        <taxon>Saccharomycetes</taxon>
        <taxon>Phaffomycetales</taxon>
        <taxon>Phaffomycetaceae</taxon>
        <taxon>Cyberlindnera</taxon>
    </lineage>
</organism>
<dbReference type="AlphaFoldDB" id="A0A061AM26"/>
<feature type="compositionally biased region" description="Basic residues" evidence="1">
    <location>
        <begin position="238"/>
        <end position="250"/>
    </location>
</feature>
<evidence type="ECO:0000313" key="3">
    <source>
        <dbReference type="EMBL" id="CDR38586.1"/>
    </source>
</evidence>
<evidence type="ECO:0000256" key="2">
    <source>
        <dbReference type="SAM" id="Phobius"/>
    </source>
</evidence>
<dbReference type="PANTHER" id="PTHR38426:SF1">
    <property type="entry name" value="MAINTENANCE OF TELOMERE CAPPING PROTEIN 4"/>
    <property type="match status" value="1"/>
</dbReference>
<feature type="transmembrane region" description="Helical" evidence="2">
    <location>
        <begin position="561"/>
        <end position="585"/>
    </location>
</feature>